<organism evidence="1 2">
    <name type="scientific">Flavobacterium jejuense</name>
    <dbReference type="NCBI Taxonomy" id="1544455"/>
    <lineage>
        <taxon>Bacteria</taxon>
        <taxon>Pseudomonadati</taxon>
        <taxon>Bacteroidota</taxon>
        <taxon>Flavobacteriia</taxon>
        <taxon>Flavobacteriales</taxon>
        <taxon>Flavobacteriaceae</taxon>
        <taxon>Flavobacterium</taxon>
    </lineage>
</organism>
<name>A0ABX0IS01_9FLAO</name>
<sequence>MNFSSGQNQQNKKKFYQKDFDKNKVLEDVYELRIYKNRWTPIDKDTISYFVDTRSYKGIINYGVEFKSKNYESFNFIEDVAMYYLNVEFEKCTFTPNDSIIEIQGFVSGGWGNKKGRDKKIENTIDIFLGNKRDTVSYHYFKNVADTSTVETTFNNQIVKDYVVLDSFPSFYFKKYSHYLTNSQEKRPFKIKGKINKNSTLAFGGRACYSEVFDIGAMVFKPEKNNKNIPQKKEIGFKQLIFNNELINDSQKEDQDSKLSVYYLFTKRAEDFILRGQYAKAKEEYLLLDKEYPVLFARDIHNAVRCGVLSRDYKNAFYWGEKLAPKGVPIKYFNASVFTVLKRNPGWKNFTVRYDSIYKESLEKFNKNLKTQIEALTEEDQADYGLANRKEPKVLYETTVRVTDKLIELLRKEGYPSEEKIGVYTKNDSTLLFYPDYNVLITHAWQKKVENLNDLDKLLVKFGENLEYDYKRNRLKSGINNSCFHVYKGNLYNSKSCSNNNEGMVRKMKFMFNNPHNFIFYNNEYDVIPYEKAIEKERDEYYKENYNFVMKLTDDWFFYEK</sequence>
<evidence type="ECO:0000313" key="2">
    <source>
        <dbReference type="Proteomes" id="UP000817854"/>
    </source>
</evidence>
<reference evidence="1 2" key="2">
    <citation type="submission" date="2019-05" db="EMBL/GenBank/DDBJ databases">
        <authorList>
            <person name="Lianzixin W."/>
        </authorList>
    </citation>
    <scope>NUCLEOTIDE SEQUENCE [LARGE SCALE GENOMIC DNA]</scope>
    <source>
        <strain evidence="1 2">EC11</strain>
    </source>
</reference>
<gene>
    <name evidence="1" type="ORF">FIA58_002905</name>
</gene>
<comment type="caution">
    <text evidence="1">The sequence shown here is derived from an EMBL/GenBank/DDBJ whole genome shotgun (WGS) entry which is preliminary data.</text>
</comment>
<protein>
    <submittedName>
        <fullName evidence="1">Uncharacterized protein</fullName>
    </submittedName>
</protein>
<reference evidence="2" key="1">
    <citation type="submission" date="2019-05" db="EMBL/GenBank/DDBJ databases">
        <title>Flavobacterium profundi sp. nov., isolated from a deep-sea seamount.</title>
        <authorList>
            <person name="Zhang D.-C."/>
        </authorList>
    </citation>
    <scope>NUCLEOTIDE SEQUENCE [LARGE SCALE GENOMIC DNA]</scope>
    <source>
        <strain evidence="2">EC11</strain>
    </source>
</reference>
<reference evidence="1 2" key="3">
    <citation type="submission" date="2020-02" db="EMBL/GenBank/DDBJ databases">
        <title>Flavobacterium profundi sp. nov., isolated from a deep-sea seamount.</title>
        <authorList>
            <person name="Zhang D.-C."/>
        </authorList>
    </citation>
    <scope>NUCLEOTIDE SEQUENCE [LARGE SCALE GENOMIC DNA]</scope>
    <source>
        <strain evidence="1 2">EC11</strain>
    </source>
</reference>
<dbReference type="EMBL" id="VEVQ02000002">
    <property type="protein sequence ID" value="NHN24615.1"/>
    <property type="molecule type" value="Genomic_DNA"/>
</dbReference>
<accession>A0ABX0IS01</accession>
<keyword evidence="2" id="KW-1185">Reference proteome</keyword>
<evidence type="ECO:0000313" key="1">
    <source>
        <dbReference type="EMBL" id="NHN24615.1"/>
    </source>
</evidence>
<dbReference type="Proteomes" id="UP000817854">
    <property type="component" value="Unassembled WGS sequence"/>
</dbReference>
<proteinExistence type="predicted"/>